<accession>A0ABW3JD17</accession>
<dbReference type="GO" id="GO:0052706">
    <property type="term" value="F:L-histidine N(alpha)-methyltransferase activity"/>
    <property type="evidence" value="ECO:0007669"/>
    <property type="project" value="UniProtKB-EC"/>
</dbReference>
<dbReference type="InterPro" id="IPR019257">
    <property type="entry name" value="MeTrfase_dom"/>
</dbReference>
<dbReference type="SUPFAM" id="SSF53335">
    <property type="entry name" value="S-adenosyl-L-methionine-dependent methyltransferases"/>
    <property type="match status" value="1"/>
</dbReference>
<evidence type="ECO:0000256" key="1">
    <source>
        <dbReference type="ARBA" id="ARBA00022603"/>
    </source>
</evidence>
<dbReference type="EC" id="2.1.1.44" evidence="5"/>
<dbReference type="GO" id="GO:0032259">
    <property type="term" value="P:methylation"/>
    <property type="evidence" value="ECO:0007669"/>
    <property type="project" value="UniProtKB-KW"/>
</dbReference>
<gene>
    <name evidence="5" type="primary">egtD</name>
    <name evidence="5" type="ORF">ACFQ2F_13150</name>
</gene>
<evidence type="ECO:0000256" key="2">
    <source>
        <dbReference type="ARBA" id="ARBA00022679"/>
    </source>
</evidence>
<feature type="domain" description="Histidine-specific methyltransferase SAM-dependent" evidence="4">
    <location>
        <begin position="33"/>
        <end position="333"/>
    </location>
</feature>
<dbReference type="PANTHER" id="PTHR43397">
    <property type="entry name" value="ERGOTHIONEINE BIOSYNTHESIS PROTEIN 1"/>
    <property type="match status" value="1"/>
</dbReference>
<feature type="region of interest" description="Disordered" evidence="3">
    <location>
        <begin position="1"/>
        <end position="26"/>
    </location>
</feature>
<organism evidence="5 6">
    <name type="scientific">Methyloligella solikamskensis</name>
    <dbReference type="NCBI Taxonomy" id="1177756"/>
    <lineage>
        <taxon>Bacteria</taxon>
        <taxon>Pseudomonadati</taxon>
        <taxon>Pseudomonadota</taxon>
        <taxon>Alphaproteobacteria</taxon>
        <taxon>Hyphomicrobiales</taxon>
        <taxon>Hyphomicrobiaceae</taxon>
        <taxon>Methyloligella</taxon>
    </lineage>
</organism>
<dbReference type="EMBL" id="JBHTJO010000002">
    <property type="protein sequence ID" value="MFD0988045.1"/>
    <property type="molecule type" value="Genomic_DNA"/>
</dbReference>
<reference evidence="6" key="1">
    <citation type="journal article" date="2019" name="Int. J. Syst. Evol. Microbiol.">
        <title>The Global Catalogue of Microorganisms (GCM) 10K type strain sequencing project: providing services to taxonomists for standard genome sequencing and annotation.</title>
        <authorList>
            <consortium name="The Broad Institute Genomics Platform"/>
            <consortium name="The Broad Institute Genome Sequencing Center for Infectious Disease"/>
            <person name="Wu L."/>
            <person name="Ma J."/>
        </authorList>
    </citation>
    <scope>NUCLEOTIDE SEQUENCE [LARGE SCALE GENOMIC DNA]</scope>
    <source>
        <strain evidence="6">CCUG 61697</strain>
    </source>
</reference>
<evidence type="ECO:0000259" key="4">
    <source>
        <dbReference type="Pfam" id="PF10017"/>
    </source>
</evidence>
<protein>
    <submittedName>
        <fullName evidence="5">L-histidine N(Alpha)-methyltransferase</fullName>
        <ecNumber evidence="5">2.1.1.44</ecNumber>
    </submittedName>
</protein>
<dbReference type="InterPro" id="IPR017804">
    <property type="entry name" value="MeTrfase_EgtD-like"/>
</dbReference>
<dbReference type="PANTHER" id="PTHR43397:SF1">
    <property type="entry name" value="ERGOTHIONEINE BIOSYNTHESIS PROTEIN 1"/>
    <property type="match status" value="1"/>
</dbReference>
<evidence type="ECO:0000313" key="5">
    <source>
        <dbReference type="EMBL" id="MFD0988045.1"/>
    </source>
</evidence>
<dbReference type="Proteomes" id="UP001597102">
    <property type="component" value="Unassembled WGS sequence"/>
</dbReference>
<dbReference type="PIRSF" id="PIRSF018005">
    <property type="entry name" value="UCP018005"/>
    <property type="match status" value="1"/>
</dbReference>
<keyword evidence="2 5" id="KW-0808">Transferase</keyword>
<dbReference type="Pfam" id="PF10017">
    <property type="entry name" value="Methyltransf_33"/>
    <property type="match status" value="1"/>
</dbReference>
<dbReference type="NCBIfam" id="TIGR03438">
    <property type="entry name" value="egtD_ergothio"/>
    <property type="match status" value="1"/>
</dbReference>
<dbReference type="Gene3D" id="3.40.50.150">
    <property type="entry name" value="Vaccinia Virus protein VP39"/>
    <property type="match status" value="1"/>
</dbReference>
<keyword evidence="1 5" id="KW-0489">Methyltransferase</keyword>
<proteinExistence type="predicted"/>
<sequence length="336" mass="37014">MNSNSKEATATTSTRARRDRLASGGLPPELTEFAEAVLEGLSLDDKAIPSRFLYDARGSALFEEITDLDEYYPTRTEIALLDAYGADMSEQIGPAEALVEFGSGSSRKTVLLIEALEALQTYVPMDIEATCLAQAKEALDARFPDLDIQPLVADFTRPVDLPGNLAKRFKLGFFSGSTIGNLTKPEARKFLANAAESLGPGSAFLIGVDLKKPLDILLPAYNDAKGVTAEFNLNLLQRINRELEGTFDLDLFEHDAVFNTEHGRVEMHLVSQAAQRVSVLGERFDFAEGERLHTENSHKYTLPEFRLLATDAGWRHAALWVDDNALFSLHLLRLPG</sequence>
<dbReference type="InterPro" id="IPR029063">
    <property type="entry name" value="SAM-dependent_MTases_sf"/>
</dbReference>
<dbReference type="InterPro" id="IPR051128">
    <property type="entry name" value="EgtD_Methyltrsf_superfamily"/>
</dbReference>
<dbReference type="InterPro" id="IPR035094">
    <property type="entry name" value="EgtD"/>
</dbReference>
<keyword evidence="6" id="KW-1185">Reference proteome</keyword>
<name>A0ABW3JD17_9HYPH</name>
<dbReference type="RefSeq" id="WP_379090789.1">
    <property type="nucleotide sequence ID" value="NZ_JBHTJO010000002.1"/>
</dbReference>
<evidence type="ECO:0000313" key="6">
    <source>
        <dbReference type="Proteomes" id="UP001597102"/>
    </source>
</evidence>
<comment type="caution">
    <text evidence="5">The sequence shown here is derived from an EMBL/GenBank/DDBJ whole genome shotgun (WGS) entry which is preliminary data.</text>
</comment>
<evidence type="ECO:0000256" key="3">
    <source>
        <dbReference type="SAM" id="MobiDB-lite"/>
    </source>
</evidence>